<evidence type="ECO:0000256" key="8">
    <source>
        <dbReference type="ARBA" id="ARBA00023180"/>
    </source>
</evidence>
<evidence type="ECO:0000256" key="1">
    <source>
        <dbReference type="ARBA" id="ARBA00001452"/>
    </source>
</evidence>
<comment type="similarity">
    <text evidence="3 10">Belongs to the glycosyl hydrolase 76 family.</text>
</comment>
<gene>
    <name evidence="14" type="ORF">Egran_02443</name>
</gene>
<feature type="transmembrane region" description="Helical" evidence="12">
    <location>
        <begin position="442"/>
        <end position="463"/>
    </location>
</feature>
<reference evidence="14 15" key="1">
    <citation type="journal article" date="2015" name="Environ. Microbiol.">
        <title>Metagenome sequence of Elaphomyces granulatus from sporocarp tissue reveals Ascomycota ectomycorrhizal fingerprints of genome expansion and a Proteobacteria-rich microbiome.</title>
        <authorList>
            <person name="Quandt C.A."/>
            <person name="Kohler A."/>
            <person name="Hesse C.N."/>
            <person name="Sharpton T.J."/>
            <person name="Martin F."/>
            <person name="Spatafora J.W."/>
        </authorList>
    </citation>
    <scope>NUCLEOTIDE SEQUENCE [LARGE SCALE GENOMIC DNA]</scope>
    <source>
        <strain evidence="14 15">OSC145934</strain>
    </source>
</reference>
<protein>
    <recommendedName>
        <fullName evidence="4 10">Mannan endo-1,6-alpha-mannosidase</fullName>
        <ecNumber evidence="4 10">3.2.1.101</ecNumber>
    </recommendedName>
</protein>
<dbReference type="AlphaFoldDB" id="A0A232M0E2"/>
<dbReference type="GO" id="GO:0008496">
    <property type="term" value="F:mannan endo-1,6-alpha-mannosidase activity"/>
    <property type="evidence" value="ECO:0007669"/>
    <property type="project" value="UniProtKB-UniRule"/>
</dbReference>
<evidence type="ECO:0000256" key="9">
    <source>
        <dbReference type="ARBA" id="ARBA00023295"/>
    </source>
</evidence>
<sequence length="466" mass="51155">MWSLRGAQGPVAVLSRLLMTILAAQTVRATITVDVNDVNSIKSAAATIASDMMTYYSGNQSGQIPGKIPGTWWEGGAMFMTLIQYWHWTGDDTYNDVTTQGMLWQAGEHDDYMPSNWSNYLGNDDQVFWGLAAMTAAELKFPDAPNQPSWLALAQGVFNTQQARWDTTNCNGGLRWQIWPYQAGYTTKNAISNGGFFQLAARLARYTNNQTYADWAKKTWEWSATTPLLNTSLWYIADTTSIAAQCHDHGDFQWTYNYGAYLMGAVYMYNMTKDSKWKDGIDGLLKSSFQTFFPNDTNIMCEVSCETIKTCDRNQVCFKAFLSTWLAFTTVLAPYTTGEIKPKLQASMKGAAQQCSGGSDGQHCGLQWYSSTWDGVNGLEVQMSALGIFSANLVFFDTSNSSNPVTADTGGTSKSDPSAGLSEPAVNVPPGVQTPITTGDRAGAGILTVIFVTGWLGMMSWMLRGG</sequence>
<keyword evidence="15" id="KW-1185">Reference proteome</keyword>
<dbReference type="InterPro" id="IPR005198">
    <property type="entry name" value="Glyco_hydro_76"/>
</dbReference>
<dbReference type="Gene3D" id="1.50.10.20">
    <property type="match status" value="1"/>
</dbReference>
<dbReference type="GO" id="GO:0009272">
    <property type="term" value="P:fungal-type cell wall biogenesis"/>
    <property type="evidence" value="ECO:0007669"/>
    <property type="project" value="TreeGrafter"/>
</dbReference>
<evidence type="ECO:0000256" key="6">
    <source>
        <dbReference type="ARBA" id="ARBA00022801"/>
    </source>
</evidence>
<dbReference type="PANTHER" id="PTHR12145:SF37">
    <property type="entry name" value="MANNAN ENDO-1,6-ALPHA-MANNOSIDASE"/>
    <property type="match status" value="1"/>
</dbReference>
<dbReference type="PANTHER" id="PTHR12145">
    <property type="entry name" value="MANNAN ENDO-1,6-ALPHA-MANNOSIDASE DCW1"/>
    <property type="match status" value="1"/>
</dbReference>
<dbReference type="EC" id="3.2.1.101" evidence="4 10"/>
<name>A0A232M0E2_9EURO</name>
<feature type="compositionally biased region" description="Polar residues" evidence="11">
    <location>
        <begin position="405"/>
        <end position="416"/>
    </location>
</feature>
<keyword evidence="12" id="KW-0812">Transmembrane</keyword>
<evidence type="ECO:0000256" key="12">
    <source>
        <dbReference type="SAM" id="Phobius"/>
    </source>
</evidence>
<comment type="caution">
    <text evidence="14">The sequence shown here is derived from an EMBL/GenBank/DDBJ whole genome shotgun (WGS) entry which is preliminary data.</text>
</comment>
<dbReference type="EMBL" id="NPHW01003326">
    <property type="protein sequence ID" value="OXV09794.1"/>
    <property type="molecule type" value="Genomic_DNA"/>
</dbReference>
<evidence type="ECO:0000256" key="10">
    <source>
        <dbReference type="PIRNR" id="PIRNR016302"/>
    </source>
</evidence>
<organism evidence="14 15">
    <name type="scientific">Elaphomyces granulatus</name>
    <dbReference type="NCBI Taxonomy" id="519963"/>
    <lineage>
        <taxon>Eukaryota</taxon>
        <taxon>Fungi</taxon>
        <taxon>Dikarya</taxon>
        <taxon>Ascomycota</taxon>
        <taxon>Pezizomycotina</taxon>
        <taxon>Eurotiomycetes</taxon>
        <taxon>Eurotiomycetidae</taxon>
        <taxon>Eurotiales</taxon>
        <taxon>Elaphomycetaceae</taxon>
        <taxon>Elaphomyces</taxon>
    </lineage>
</organism>
<dbReference type="OrthoDB" id="4187847at2759"/>
<evidence type="ECO:0000256" key="11">
    <source>
        <dbReference type="SAM" id="MobiDB-lite"/>
    </source>
</evidence>
<evidence type="ECO:0000256" key="7">
    <source>
        <dbReference type="ARBA" id="ARBA00023136"/>
    </source>
</evidence>
<keyword evidence="5 13" id="KW-0732">Signal</keyword>
<evidence type="ECO:0000313" key="14">
    <source>
        <dbReference type="EMBL" id="OXV09794.1"/>
    </source>
</evidence>
<feature type="signal peptide" evidence="13">
    <location>
        <begin position="1"/>
        <end position="29"/>
    </location>
</feature>
<dbReference type="GO" id="GO:0012505">
    <property type="term" value="C:endomembrane system"/>
    <property type="evidence" value="ECO:0007669"/>
    <property type="project" value="UniProtKB-SubCell"/>
</dbReference>
<keyword evidence="8" id="KW-0325">Glycoprotein</keyword>
<dbReference type="GO" id="GO:0016052">
    <property type="term" value="P:carbohydrate catabolic process"/>
    <property type="evidence" value="ECO:0007669"/>
    <property type="project" value="InterPro"/>
</dbReference>
<dbReference type="InterPro" id="IPR014480">
    <property type="entry name" value="Mannan-1_6-alpha_mannosidase"/>
</dbReference>
<comment type="catalytic activity">
    <reaction evidence="1 10">
        <text>Random hydrolysis of (1-&gt;6)-alpha-D-mannosidic linkages in unbranched (1-&gt;6)-mannans.</text>
        <dbReference type="EC" id="3.2.1.101"/>
    </reaction>
</comment>
<dbReference type="PIRSF" id="PIRSF016302">
    <property type="entry name" value="Man_a_manosd"/>
    <property type="match status" value="1"/>
</dbReference>
<feature type="region of interest" description="Disordered" evidence="11">
    <location>
        <begin position="405"/>
        <end position="437"/>
    </location>
</feature>
<dbReference type="Pfam" id="PF03663">
    <property type="entry name" value="Glyco_hydro_76"/>
    <property type="match status" value="1"/>
</dbReference>
<evidence type="ECO:0000256" key="13">
    <source>
        <dbReference type="SAM" id="SignalP"/>
    </source>
</evidence>
<evidence type="ECO:0000256" key="2">
    <source>
        <dbReference type="ARBA" id="ARBA00004308"/>
    </source>
</evidence>
<evidence type="ECO:0000256" key="4">
    <source>
        <dbReference type="ARBA" id="ARBA00012350"/>
    </source>
</evidence>
<keyword evidence="9 10" id="KW-0326">Glycosidase</keyword>
<accession>A0A232M0E2</accession>
<dbReference type="Proteomes" id="UP000243515">
    <property type="component" value="Unassembled WGS sequence"/>
</dbReference>
<dbReference type="InterPro" id="IPR008928">
    <property type="entry name" value="6-hairpin_glycosidase_sf"/>
</dbReference>
<proteinExistence type="inferred from homology"/>
<keyword evidence="7 12" id="KW-0472">Membrane</keyword>
<evidence type="ECO:0000256" key="5">
    <source>
        <dbReference type="ARBA" id="ARBA00022729"/>
    </source>
</evidence>
<keyword evidence="6 10" id="KW-0378">Hydrolase</keyword>
<keyword evidence="12" id="KW-1133">Transmembrane helix</keyword>
<feature type="chain" id="PRO_5012443881" description="Mannan endo-1,6-alpha-mannosidase" evidence="13">
    <location>
        <begin position="30"/>
        <end position="466"/>
    </location>
</feature>
<evidence type="ECO:0000256" key="3">
    <source>
        <dbReference type="ARBA" id="ARBA00009699"/>
    </source>
</evidence>
<comment type="subcellular location">
    <subcellularLocation>
        <location evidence="2">Endomembrane system</location>
    </subcellularLocation>
</comment>
<evidence type="ECO:0000313" key="15">
    <source>
        <dbReference type="Proteomes" id="UP000243515"/>
    </source>
</evidence>
<dbReference type="SUPFAM" id="SSF48208">
    <property type="entry name" value="Six-hairpin glycosidases"/>
    <property type="match status" value="1"/>
</dbReference>
<dbReference type="FunFam" id="1.50.10.20:FF:000006">
    <property type="entry name" value="Mannan endo-1,6-alpha-mannosidase"/>
    <property type="match status" value="1"/>
</dbReference>